<dbReference type="RefSeq" id="XP_073912658.1">
    <property type="nucleotide sequence ID" value="XM_074056557.1"/>
</dbReference>
<evidence type="ECO:0000313" key="2">
    <source>
        <dbReference type="RefSeq" id="XP_073912658.1"/>
    </source>
</evidence>
<evidence type="ECO:0000313" key="1">
    <source>
        <dbReference type="Proteomes" id="UP001732720"/>
    </source>
</evidence>
<accession>A0AC58L669</accession>
<keyword evidence="1" id="KW-1185">Reference proteome</keyword>
<proteinExistence type="predicted"/>
<reference evidence="2" key="1">
    <citation type="submission" date="2025-08" db="UniProtKB">
        <authorList>
            <consortium name="RefSeq"/>
        </authorList>
    </citation>
    <scope>IDENTIFICATION</scope>
</reference>
<protein>
    <submittedName>
        <fullName evidence="2">MAM and LDL-receptor class A domain-containing protein 1</fullName>
    </submittedName>
</protein>
<name>A0AC58L669_CASCN</name>
<organism evidence="1 2">
    <name type="scientific">Castor canadensis</name>
    <name type="common">American beaver</name>
    <dbReference type="NCBI Taxonomy" id="51338"/>
    <lineage>
        <taxon>Eukaryota</taxon>
        <taxon>Metazoa</taxon>
        <taxon>Chordata</taxon>
        <taxon>Craniata</taxon>
        <taxon>Vertebrata</taxon>
        <taxon>Euteleostomi</taxon>
        <taxon>Mammalia</taxon>
        <taxon>Eutheria</taxon>
        <taxon>Euarchontoglires</taxon>
        <taxon>Glires</taxon>
        <taxon>Rodentia</taxon>
        <taxon>Castorimorpha</taxon>
        <taxon>Castoridae</taxon>
        <taxon>Castor</taxon>
    </lineage>
</organism>
<sequence length="2145" mass="240201">MLAFFTKDAFCLLWIYCAFLSALGQQGTEDFQCGNGVSLPSDNVCDFTDQCGDNSDEQQCSSYERCDFEDGLCSMKQDQSLQLGWTKRNGMIGLSPPIYDHNGDVSAHFLSLVSRENSTSPNLRSRVFLPTISLHVCQITFYNFFSHLSSKLTVGLQTGCGSPIQHIWQNTTGQQNQWERNVIKIQSSQRFQVVFQGQIIATHEQEEVIAIDDISFGSGCLPADDEILPCEELSAEQGLCHPDTNLCKFATDEGLRLCHACGFVFDMCGWASEASTGQISWMRTMAKEVPVFESAPPQDQSGNNEGFYVWFGANYTFTLSHLDSRAYLNSSVYHCLGTNCRLQFYYSMENSVLKVGLYNNKEEETFWLYNTSTHRKWVKADVLIPEDLKTFQIVFEGVILSQRSFIGLDHLWIYACEQTHSRKLCSADEVTCANGQWIAQELECDSGQDCSHRSGEDPETSSNYLTCDFESGFCGWEPFLREDSHWELVKGLNNGDVPFPNADHTTNTDNGSFISFWARKSPGMARLGSPVLTKLLTASAPCQVQFWYYLSEHSYLSVFTRTSLDGKWQMQGEVIGFSESHWSQAKINLYSEAGECTLPFQLILEATVTESNATVAVDDISVSQGCEISYESLPGAKIQNTVSNCDFEANSCGWFEALDGDHFDWIWSSRSKLSADIMKQAPPWDHTHNNSEGYFMFIMKKNSSLFQVAKLQSPTFGQTGSDCTLSFWFYNYGLAVGAAELQLHMEKSNEPTTLWRVLYNQGNQWSQATVQLGRLTQPFYLSFEKVSLGIYDGVSAIDDIRFENCTLPPPTESCEESDHFWCQHTKACIEKLQLCDLVDDCGDGSDEADCAPELQCNFESGLCNWEQGTEDDFDWTRNQGPTSTLNTGPMKDNTLGTAKGHYLYIESSVPQVFQNKATLLSPILNTTAPQDCTFRLYYHMYGKHIYRLAIYQRIWSNSRGQLLWQIFGNQGNRWIRKHLNLSSKQPFQILVEATVGDDFTGDIAIDDLSFLDCTLYPGNLLVDIPTPPETSVPVTLPPHNCTHNEFVCSSDGHCIEKIQKCDFRFDCPDKSDESTCVEEVCTFEKRDLCKWYQPIPTNVQDSNTFSWGLGNGISMHQGEENHRPSVDHTNNTKDGWYLYADSSNGKFGDVADILTPVMSLTGPKCTLVFWTHMNGATVGSLQVLIKKGNLTSKVWAQTGQQGAQWKKVEVFLGVHSYSQIIFRARRGVSYIGDVAVDDISFQDCSPLLSPDRNCTAEEFMCANKYCIPKDRLCDFVNDCADSSDETTFICGTSIRRCDFEFDLCAWEQDQDEDLDWSLKASNIPTTSTEPAVDHTLGNSSGHYILIKRFYPQQPMWAARISSPVISKRSKDCKIIFYYHMHGSGIGSLTLLQVSVSNKTKVLLNLTEEQGNFWHRKELSLFGDEDFQLQFEGRVGKCYHGNIAMDDIVLTKSCLLSHHPLKEELAVPLPTGFCPRGYQECQNGKCYRPEQSCNFVDDCGDDTDENECGSSCTFENGWCGWQNSQAENFDWVWGTGSNQSQRPPKDHTLGNENGYFMYLESTPVGLQGDKAHFKSATWQESSAACTMSFWYFISAKATGSIHVLIKTEKGLSEVWQESNQTPDDHWQKAVILLGNLRNFEVIFQGVRTRDLGGGAAIDDIEFHNCTTVGETSEICSEASDFLCQDKKCIASYLVCDYKPDCVDKSDEAHCGYYTNTTGSCNFETTSGNWTTVCSLTQDLENDLDWVIGSRIPTEAWSVDSDHTPGSGRHFLYVNSSGPKEGSIARIITTKYFPASLGVCTLRFWFYMVDPQNLGILKVYTIEESGLNILMWSVMRNKRTGWTYGHVPLSSYSPFKVAFEADLGGNDTFIALDDITFTPECVSGGPVTIQPSLCEADQFACIYTLQCVPISGKCDGQEDCIDGSDEMGCSLSPSPLCGNMEFQCSADHCIPSLLLCDGVADCHFNEDEFGCSNKSCSERALVCTSSDSCIPVHQRCNGVADCMDFQLDESSCSECPVSYCRNGGICVVEKNGPMCRCGPGWKGNRCHIRFNPPTSDSVYTQNNTWTLLGIGFALLMTHAMITIFCFIANRKISVRKTEGSGNCSFINPVYGNWSNPEKTESSVYSFANPFYGKKPKSLEIMLHHLKS</sequence>
<dbReference type="Proteomes" id="UP001732720">
    <property type="component" value="Chromosome 15"/>
</dbReference>
<gene>
    <name evidence="2" type="primary">Malrd1</name>
</gene>